<accession>A0A8X6Y7X4</accession>
<dbReference type="AlphaFoldDB" id="A0A8X6Y7X4"/>
<feature type="region of interest" description="Disordered" evidence="1">
    <location>
        <begin position="198"/>
        <end position="217"/>
    </location>
</feature>
<gene>
    <name evidence="2" type="primary">NCL1_11008</name>
    <name evidence="2" type="ORF">TNIN_420731</name>
</gene>
<comment type="caution">
    <text evidence="2">The sequence shown here is derived from an EMBL/GenBank/DDBJ whole genome shotgun (WGS) entry which is preliminary data.</text>
</comment>
<evidence type="ECO:0000313" key="3">
    <source>
        <dbReference type="Proteomes" id="UP000886998"/>
    </source>
</evidence>
<dbReference type="Proteomes" id="UP000886998">
    <property type="component" value="Unassembled WGS sequence"/>
</dbReference>
<feature type="compositionally biased region" description="Polar residues" evidence="1">
    <location>
        <begin position="320"/>
        <end position="329"/>
    </location>
</feature>
<keyword evidence="3" id="KW-1185">Reference proteome</keyword>
<proteinExistence type="predicted"/>
<evidence type="ECO:0000256" key="1">
    <source>
        <dbReference type="SAM" id="MobiDB-lite"/>
    </source>
</evidence>
<name>A0A8X6Y7X4_9ARAC</name>
<sequence length="493" mass="56683">MDKCFLDLKESVIRSLASLKIHDDCNEDLKKEANNVAENDFRTASNRCEKYPIKNETDSSNNTKVFEQENIKKDEHSLLSFQVPKEPNRTLSDGTVQNEQVFSHQHEKRNENDPKLEPVVNEQQGPEWEEEYFEGHASNNIDEMEEHVPHMISVIPVEKIHVNYEPIYEENSKKKYPYELESAPQLDQISNENLQSENGDFTGNIPNDPGSYQSGSRSINTEISIKDDYKSPPAQVNTYPIHGRQENFLEENHTMSDDIPVDQNSYQECQEDDVEYFLEKIQSKKETCQEEPIDVKHTESSDKKARSDENFTKYEEHATDNNTTVFAENPSDNQEIADNQVSSSLSPDQDQNTIRHAILAENYGFNENQAAVASSSNDLFRFEKNICSLPVQNNEFYDGSNASHSTNDSNKNTTQYSDIDDGQIFFHERIPADQNFIGYEKLQPYQEFNLGENIQSQVIIPKETFIPNTYKPVTQALPGYTETFSRGTPFRMM</sequence>
<dbReference type="EMBL" id="BMAV01016083">
    <property type="protein sequence ID" value="GFY66519.1"/>
    <property type="molecule type" value="Genomic_DNA"/>
</dbReference>
<protein>
    <submittedName>
        <fullName evidence="2">Zinc finger protein 91</fullName>
    </submittedName>
</protein>
<feature type="compositionally biased region" description="Basic and acidic residues" evidence="1">
    <location>
        <begin position="287"/>
        <end position="319"/>
    </location>
</feature>
<evidence type="ECO:0000313" key="2">
    <source>
        <dbReference type="EMBL" id="GFY66519.1"/>
    </source>
</evidence>
<reference evidence="2" key="1">
    <citation type="submission" date="2020-08" db="EMBL/GenBank/DDBJ databases">
        <title>Multicomponent nature underlies the extraordinary mechanical properties of spider dragline silk.</title>
        <authorList>
            <person name="Kono N."/>
            <person name="Nakamura H."/>
            <person name="Mori M."/>
            <person name="Yoshida Y."/>
            <person name="Ohtoshi R."/>
            <person name="Malay A.D."/>
            <person name="Moran D.A.P."/>
            <person name="Tomita M."/>
            <person name="Numata K."/>
            <person name="Arakawa K."/>
        </authorList>
    </citation>
    <scope>NUCLEOTIDE SEQUENCE</scope>
</reference>
<feature type="region of interest" description="Disordered" evidence="1">
    <location>
        <begin position="287"/>
        <end position="329"/>
    </location>
</feature>
<organism evidence="2 3">
    <name type="scientific">Trichonephila inaurata madagascariensis</name>
    <dbReference type="NCBI Taxonomy" id="2747483"/>
    <lineage>
        <taxon>Eukaryota</taxon>
        <taxon>Metazoa</taxon>
        <taxon>Ecdysozoa</taxon>
        <taxon>Arthropoda</taxon>
        <taxon>Chelicerata</taxon>
        <taxon>Arachnida</taxon>
        <taxon>Araneae</taxon>
        <taxon>Araneomorphae</taxon>
        <taxon>Entelegynae</taxon>
        <taxon>Araneoidea</taxon>
        <taxon>Nephilidae</taxon>
        <taxon>Trichonephila</taxon>
        <taxon>Trichonephila inaurata</taxon>
    </lineage>
</organism>